<feature type="transmembrane region" description="Helical" evidence="1">
    <location>
        <begin position="134"/>
        <end position="153"/>
    </location>
</feature>
<accession>A0A942TGE3</accession>
<feature type="transmembrane region" description="Helical" evidence="1">
    <location>
        <begin position="100"/>
        <end position="122"/>
    </location>
</feature>
<feature type="transmembrane region" description="Helical" evidence="1">
    <location>
        <begin position="395"/>
        <end position="415"/>
    </location>
</feature>
<keyword evidence="1" id="KW-1133">Transmembrane helix</keyword>
<protein>
    <submittedName>
        <fullName evidence="2">Exopolysaccharide Pel transporter PelG</fullName>
    </submittedName>
</protein>
<dbReference type="AlphaFoldDB" id="A0A942TGE3"/>
<evidence type="ECO:0000256" key="1">
    <source>
        <dbReference type="SAM" id="Phobius"/>
    </source>
</evidence>
<feature type="transmembrane region" description="Helical" evidence="1">
    <location>
        <begin position="232"/>
        <end position="254"/>
    </location>
</feature>
<organism evidence="2 3">
    <name type="scientific">Lederbergia citri</name>
    <dbReference type="NCBI Taxonomy" id="2833580"/>
    <lineage>
        <taxon>Bacteria</taxon>
        <taxon>Bacillati</taxon>
        <taxon>Bacillota</taxon>
        <taxon>Bacilli</taxon>
        <taxon>Bacillales</taxon>
        <taxon>Bacillaceae</taxon>
        <taxon>Lederbergia</taxon>
    </lineage>
</organism>
<sequence>MAGIGFQLKKLVGKEKFYGGLRAFVYSSVIISGPMILCIVQLLIGQKLLSLSGAELFERELLLSTTMYSFVFSQVITGGLLMVVTRYVSDQIYMNKEENVMSSLYGSIAIILVIGGSISTAFYSFSPLGTTFKIVAYLLFIELLITNILAIYISAVKKYMHIVKAYGFGAITSISAMGLCLKIFNTLKAEYFLVCMAAGFIIAIVLLIRSVKERFPKANKNYFDFLSYIQKYPSLFFIGLFYVISLFGHIFIVWSSDIQEKVGDTFVMAPLYDVPIFYAYLSIIPAMVMFVVSMETSFFEAYKKYYEKVSGEYSLGEISEARKKMFHVLTRELVYIMEFQLIFTILAIALGTTIIPLTIEQRAIFNVLVIGNYFFIIMFVLMQILLYFDDRKGAVIVISTFMSVSLLSMTVIVLFGGNYGLASFISGMIGLITAFLRLFHYVKNHEYYTFCSQPLFPVDKTSFMDRFAHRMNRLNGGERGN</sequence>
<dbReference type="EMBL" id="JAGYPG010000002">
    <property type="protein sequence ID" value="MBS4196423.1"/>
    <property type="molecule type" value="Genomic_DNA"/>
</dbReference>
<dbReference type="InterPro" id="IPR031617">
    <property type="entry name" value="PelG"/>
</dbReference>
<feature type="transmembrane region" description="Helical" evidence="1">
    <location>
        <begin position="274"/>
        <end position="294"/>
    </location>
</feature>
<feature type="transmembrane region" description="Helical" evidence="1">
    <location>
        <begin position="191"/>
        <end position="211"/>
    </location>
</feature>
<feature type="transmembrane region" description="Helical" evidence="1">
    <location>
        <begin position="363"/>
        <end position="388"/>
    </location>
</feature>
<proteinExistence type="predicted"/>
<feature type="transmembrane region" description="Helical" evidence="1">
    <location>
        <begin position="421"/>
        <end position="439"/>
    </location>
</feature>
<keyword evidence="1" id="KW-0472">Membrane</keyword>
<reference evidence="2 3" key="1">
    <citation type="submission" date="2021-05" db="EMBL/GenBank/DDBJ databases">
        <title>Novel Bacillus species.</title>
        <authorList>
            <person name="Liu G."/>
        </authorList>
    </citation>
    <scope>NUCLEOTIDE SEQUENCE [LARGE SCALE GENOMIC DNA]</scope>
    <source>
        <strain evidence="3">FJAT-49780</strain>
    </source>
</reference>
<dbReference type="Pfam" id="PF16933">
    <property type="entry name" value="PelG"/>
    <property type="match status" value="1"/>
</dbReference>
<feature type="transmembrane region" description="Helical" evidence="1">
    <location>
        <begin position="165"/>
        <end position="185"/>
    </location>
</feature>
<name>A0A942TGE3_9BACI</name>
<gene>
    <name evidence="2" type="primary">pelG</name>
    <name evidence="2" type="ORF">KHA97_15260</name>
</gene>
<feature type="transmembrane region" description="Helical" evidence="1">
    <location>
        <begin position="333"/>
        <end position="357"/>
    </location>
</feature>
<dbReference type="Proteomes" id="UP000681414">
    <property type="component" value="Unassembled WGS sequence"/>
</dbReference>
<evidence type="ECO:0000313" key="2">
    <source>
        <dbReference type="EMBL" id="MBS4196423.1"/>
    </source>
</evidence>
<comment type="caution">
    <text evidence="2">The sequence shown here is derived from an EMBL/GenBank/DDBJ whole genome shotgun (WGS) entry which is preliminary data.</text>
</comment>
<evidence type="ECO:0000313" key="3">
    <source>
        <dbReference type="Proteomes" id="UP000681414"/>
    </source>
</evidence>
<feature type="transmembrane region" description="Helical" evidence="1">
    <location>
        <begin position="21"/>
        <end position="45"/>
    </location>
</feature>
<dbReference type="RefSeq" id="WP_213125558.1">
    <property type="nucleotide sequence ID" value="NZ_JAGYPG010000002.1"/>
</dbReference>
<feature type="transmembrane region" description="Helical" evidence="1">
    <location>
        <begin position="65"/>
        <end position="88"/>
    </location>
</feature>
<keyword evidence="3" id="KW-1185">Reference proteome</keyword>
<keyword evidence="1" id="KW-0812">Transmembrane</keyword>